<comment type="similarity">
    <text evidence="2">Belongs to the monovalent cation:proton antiporter 2 (CPA2) transporter (TC 2.A.37) family.</text>
</comment>
<dbReference type="InterPro" id="IPR038770">
    <property type="entry name" value="Na+/solute_symporter_sf"/>
</dbReference>
<dbReference type="GO" id="GO:1902600">
    <property type="term" value="P:proton transmembrane transport"/>
    <property type="evidence" value="ECO:0007669"/>
    <property type="project" value="InterPro"/>
</dbReference>
<evidence type="ECO:0000256" key="4">
    <source>
        <dbReference type="ARBA" id="ARBA00022449"/>
    </source>
</evidence>
<keyword evidence="7" id="KW-0915">Sodium</keyword>
<comment type="caution">
    <text evidence="13">The sequence shown here is derived from an EMBL/GenBank/DDBJ whole genome shotgun (WGS) entry which is preliminary data.</text>
</comment>
<feature type="transmembrane region" description="Helical" evidence="11">
    <location>
        <begin position="269"/>
        <end position="289"/>
    </location>
</feature>
<evidence type="ECO:0000259" key="12">
    <source>
        <dbReference type="Pfam" id="PF00999"/>
    </source>
</evidence>
<feature type="transmembrane region" description="Helical" evidence="11">
    <location>
        <begin position="31"/>
        <end position="49"/>
    </location>
</feature>
<feature type="transmembrane region" description="Helical" evidence="11">
    <location>
        <begin position="295"/>
        <end position="317"/>
    </location>
</feature>
<sequence>MDVKYLLDIAIILLSTKLLGLLTRRIQMPQVVGALLAGLILGPACLGWIGETSLISSIAEIGVIVLMFNAGMETDVQELKKCGAASTVIAVMGVIVPLLGGWALASVFHPATDFMTMLQNIFVGVILTATSVSISVETLKELGKLSTKSGNAILGAALIDDVLGIIALTIITSFADPSVSIAVVGLKILGFFVFCACIALLFYKVITPWLNRYTKDLRRFPILAFAFCLLMAYCSERFFGVSDITGAFVAGLILSNNRHTTYMQARFDAISFMLLSPVFFASVGLKVTADHMNGTLVLFIVLLTLVAIVSKIIGCGLGAKLCRYTNLQATKIGVGMVSRGEVALIVASKGATLGLMVNEFFAPVIIMVVATTILTPIMLKMVYKYQAARQSEPMMESALVERFEEKGYLEHMTQEALRRHEDMKEQIRQAEAKTKNK</sequence>
<feature type="transmembrane region" description="Helical" evidence="11">
    <location>
        <begin position="55"/>
        <end position="72"/>
    </location>
</feature>
<keyword evidence="6 11" id="KW-1133">Transmembrane helix</keyword>
<dbReference type="Gene3D" id="1.20.1530.20">
    <property type="match status" value="1"/>
</dbReference>
<keyword evidence="4" id="KW-0050">Antiport</keyword>
<dbReference type="AlphaFoldDB" id="A0A9D5M264"/>
<feature type="transmembrane region" description="Helical" evidence="11">
    <location>
        <begin position="181"/>
        <end position="205"/>
    </location>
</feature>
<comment type="subcellular location">
    <subcellularLocation>
        <location evidence="1">Membrane</location>
        <topology evidence="1">Multi-pass membrane protein</topology>
    </subcellularLocation>
</comment>
<protein>
    <submittedName>
        <fullName evidence="13">Cation:proton antiporter</fullName>
    </submittedName>
</protein>
<dbReference type="InterPro" id="IPR006153">
    <property type="entry name" value="Cation/H_exchanger_TM"/>
</dbReference>
<feature type="transmembrane region" description="Helical" evidence="11">
    <location>
        <begin position="117"/>
        <end position="139"/>
    </location>
</feature>
<dbReference type="RefSeq" id="WP_226392638.1">
    <property type="nucleotide sequence ID" value="NZ_JADCKB010000011.1"/>
</dbReference>
<evidence type="ECO:0000313" key="13">
    <source>
        <dbReference type="EMBL" id="MBE5040088.1"/>
    </source>
</evidence>
<reference evidence="13" key="1">
    <citation type="submission" date="2020-10" db="EMBL/GenBank/DDBJ databases">
        <title>ChiBAC.</title>
        <authorList>
            <person name="Zenner C."/>
            <person name="Hitch T.C.A."/>
            <person name="Clavel T."/>
        </authorList>
    </citation>
    <scope>NUCLEOTIDE SEQUENCE</scope>
    <source>
        <strain evidence="13">DSM 107454</strain>
    </source>
</reference>
<proteinExistence type="inferred from homology"/>
<feature type="transmembrane region" description="Helical" evidence="11">
    <location>
        <begin position="6"/>
        <end position="24"/>
    </location>
</feature>
<dbReference type="GO" id="GO:0006814">
    <property type="term" value="P:sodium ion transport"/>
    <property type="evidence" value="ECO:0007669"/>
    <property type="project" value="UniProtKB-KW"/>
</dbReference>
<feature type="transmembrane region" description="Helical" evidence="11">
    <location>
        <begin position="151"/>
        <end position="175"/>
    </location>
</feature>
<dbReference type="GO" id="GO:0016020">
    <property type="term" value="C:membrane"/>
    <property type="evidence" value="ECO:0007669"/>
    <property type="project" value="UniProtKB-SubCell"/>
</dbReference>
<feature type="domain" description="Cation/H+ exchanger transmembrane" evidence="12">
    <location>
        <begin position="15"/>
        <end position="382"/>
    </location>
</feature>
<keyword evidence="14" id="KW-1185">Reference proteome</keyword>
<dbReference type="Proteomes" id="UP000806542">
    <property type="component" value="Unassembled WGS sequence"/>
</dbReference>
<keyword evidence="3" id="KW-0813">Transport</keyword>
<evidence type="ECO:0000256" key="7">
    <source>
        <dbReference type="ARBA" id="ARBA00023053"/>
    </source>
</evidence>
<evidence type="ECO:0000256" key="9">
    <source>
        <dbReference type="ARBA" id="ARBA00023136"/>
    </source>
</evidence>
<name>A0A9D5M264_9FIRM</name>
<evidence type="ECO:0000256" key="3">
    <source>
        <dbReference type="ARBA" id="ARBA00022448"/>
    </source>
</evidence>
<feature type="transmembrane region" description="Helical" evidence="11">
    <location>
        <begin position="360"/>
        <end position="379"/>
    </location>
</feature>
<dbReference type="Pfam" id="PF00999">
    <property type="entry name" value="Na_H_Exchanger"/>
    <property type="match status" value="1"/>
</dbReference>
<keyword evidence="8" id="KW-0406">Ion transport</keyword>
<dbReference type="PANTHER" id="PTHR43562:SF3">
    <property type="entry name" value="SODIUM ION_PROTON EXCHANGER (EUROFUNG)"/>
    <property type="match status" value="1"/>
</dbReference>
<evidence type="ECO:0000256" key="8">
    <source>
        <dbReference type="ARBA" id="ARBA00023065"/>
    </source>
</evidence>
<gene>
    <name evidence="13" type="ORF">INF28_06400</name>
</gene>
<feature type="transmembrane region" description="Helical" evidence="11">
    <location>
        <begin position="217"/>
        <end position="233"/>
    </location>
</feature>
<feature type="transmembrane region" description="Helical" evidence="11">
    <location>
        <begin position="84"/>
        <end position="105"/>
    </location>
</feature>
<evidence type="ECO:0000256" key="2">
    <source>
        <dbReference type="ARBA" id="ARBA00005551"/>
    </source>
</evidence>
<evidence type="ECO:0000313" key="14">
    <source>
        <dbReference type="Proteomes" id="UP000806542"/>
    </source>
</evidence>
<keyword evidence="9 11" id="KW-0472">Membrane</keyword>
<keyword evidence="10" id="KW-0739">Sodium transport</keyword>
<evidence type="ECO:0000256" key="10">
    <source>
        <dbReference type="ARBA" id="ARBA00023201"/>
    </source>
</evidence>
<accession>A0A9D5M264</accession>
<keyword evidence="5 11" id="KW-0812">Transmembrane</keyword>
<dbReference type="PANTHER" id="PTHR43562">
    <property type="entry name" value="NAPA-TYPE SODIUM/HYDROGEN ANTIPORTER"/>
    <property type="match status" value="1"/>
</dbReference>
<evidence type="ECO:0000256" key="1">
    <source>
        <dbReference type="ARBA" id="ARBA00004141"/>
    </source>
</evidence>
<dbReference type="EMBL" id="JADCKB010000011">
    <property type="protein sequence ID" value="MBE5040088.1"/>
    <property type="molecule type" value="Genomic_DNA"/>
</dbReference>
<organism evidence="13 14">
    <name type="scientific">Ructibacterium gallinarum</name>
    <dbReference type="NCBI Taxonomy" id="2779355"/>
    <lineage>
        <taxon>Bacteria</taxon>
        <taxon>Bacillati</taxon>
        <taxon>Bacillota</taxon>
        <taxon>Clostridia</taxon>
        <taxon>Eubacteriales</taxon>
        <taxon>Oscillospiraceae</taxon>
        <taxon>Ructibacterium</taxon>
    </lineage>
</organism>
<evidence type="ECO:0000256" key="6">
    <source>
        <dbReference type="ARBA" id="ARBA00022989"/>
    </source>
</evidence>
<evidence type="ECO:0000256" key="11">
    <source>
        <dbReference type="SAM" id="Phobius"/>
    </source>
</evidence>
<evidence type="ECO:0000256" key="5">
    <source>
        <dbReference type="ARBA" id="ARBA00022692"/>
    </source>
</evidence>
<dbReference type="GO" id="GO:0015297">
    <property type="term" value="F:antiporter activity"/>
    <property type="evidence" value="ECO:0007669"/>
    <property type="project" value="UniProtKB-KW"/>
</dbReference>